<keyword evidence="3 8" id="KW-0349">Heme</keyword>
<keyword evidence="5 9" id="KW-0560">Oxidoreductase</keyword>
<keyword evidence="6 8" id="KW-0408">Iron</keyword>
<keyword evidence="7 9" id="KW-0503">Monooxygenase</keyword>
<dbReference type="PRINTS" id="PR00463">
    <property type="entry name" value="EP450I"/>
</dbReference>
<dbReference type="InterPro" id="IPR001128">
    <property type="entry name" value="Cyt_P450"/>
</dbReference>
<accession>A0A1Y2M1B4</accession>
<dbReference type="GO" id="GO:0005506">
    <property type="term" value="F:iron ion binding"/>
    <property type="evidence" value="ECO:0007669"/>
    <property type="project" value="InterPro"/>
</dbReference>
<evidence type="ECO:0000256" key="3">
    <source>
        <dbReference type="ARBA" id="ARBA00022617"/>
    </source>
</evidence>
<dbReference type="GO" id="GO:0016705">
    <property type="term" value="F:oxidoreductase activity, acting on paired donors, with incorporation or reduction of molecular oxygen"/>
    <property type="evidence" value="ECO:0007669"/>
    <property type="project" value="InterPro"/>
</dbReference>
<dbReference type="PROSITE" id="PS00086">
    <property type="entry name" value="CYTOCHROME_P450"/>
    <property type="match status" value="1"/>
</dbReference>
<dbReference type="STRING" id="105696.A0A1Y2M1B4"/>
<dbReference type="Pfam" id="PF00067">
    <property type="entry name" value="p450"/>
    <property type="match status" value="1"/>
</dbReference>
<evidence type="ECO:0000256" key="5">
    <source>
        <dbReference type="ARBA" id="ARBA00023002"/>
    </source>
</evidence>
<evidence type="ECO:0000256" key="7">
    <source>
        <dbReference type="ARBA" id="ARBA00023033"/>
    </source>
</evidence>
<sequence length="535" mass="60205">MAIIFVFAASLIAIALYFLNEFVLRRGAKRLPLPPGPKGLPLVGNIKDLPSSGSTECLHWLKYKDVYGPINSFTVLGQTIITIHDRDMASELMDKRSTIHSGRHDMKFVNLCGWGDLMGAQSLNDSFKAQRKHISQQIGSKASVSRFWPLQENVVGRFLWRANEDHGEDLEQHIKTEAAELILKATYGYTTEAHKPDPLVKLIDQVMEEFTQAFKPGAWAVDLIPALQYVPEWFPGTGWKQTLKMFKKNFTQAVQLPYDYARLHQNGDNDVSLVSKALAQHNEEKGGLSENETNMIKWAAVSLYTGGSDTTVSTMQAFFLAMAMYPNVQAKAHAELDALLGPTPSRLPTFADRSQLPYLSLIVEEAQRWHPVAPMGLPHKSSKEDTIGGYRIPKGAILMPALWWFTRDPKSYHDPETFKPERFEEPYNEPLATQMTFGYGRRKCPGYIFADASLFLIFAQALSVFDIKPGVDEDGKELKLKHGFLGGVIGRPTPYKVRLLPRSEAHEKLIVRNVEEHGWEESGAEVIRGMMDEQV</sequence>
<dbReference type="InterPro" id="IPR002401">
    <property type="entry name" value="Cyt_P450_E_grp-I"/>
</dbReference>
<dbReference type="OMA" id="AHADMIR"/>
<evidence type="ECO:0000256" key="8">
    <source>
        <dbReference type="PIRSR" id="PIRSR602401-1"/>
    </source>
</evidence>
<evidence type="ECO:0000313" key="10">
    <source>
        <dbReference type="EMBL" id="OSS49811.1"/>
    </source>
</evidence>
<comment type="similarity">
    <text evidence="2 9">Belongs to the cytochrome P450 family.</text>
</comment>
<dbReference type="PRINTS" id="PR00385">
    <property type="entry name" value="P450"/>
</dbReference>
<dbReference type="Gene3D" id="1.10.630.10">
    <property type="entry name" value="Cytochrome P450"/>
    <property type="match status" value="1"/>
</dbReference>
<evidence type="ECO:0000256" key="6">
    <source>
        <dbReference type="ARBA" id="ARBA00023004"/>
    </source>
</evidence>
<dbReference type="InterPro" id="IPR050364">
    <property type="entry name" value="Cytochrome_P450_fung"/>
</dbReference>
<evidence type="ECO:0000256" key="2">
    <source>
        <dbReference type="ARBA" id="ARBA00010617"/>
    </source>
</evidence>
<dbReference type="InterPro" id="IPR017972">
    <property type="entry name" value="Cyt_P450_CS"/>
</dbReference>
<feature type="binding site" description="axial binding residue" evidence="8">
    <location>
        <position position="444"/>
    </location>
    <ligand>
        <name>heme</name>
        <dbReference type="ChEBI" id="CHEBI:30413"/>
    </ligand>
    <ligandPart>
        <name>Fe</name>
        <dbReference type="ChEBI" id="CHEBI:18248"/>
    </ligandPart>
</feature>
<dbReference type="InParanoid" id="A0A1Y2M1B4"/>
<evidence type="ECO:0000313" key="11">
    <source>
        <dbReference type="Proteomes" id="UP000193240"/>
    </source>
</evidence>
<comment type="cofactor">
    <cofactor evidence="1 8">
        <name>heme</name>
        <dbReference type="ChEBI" id="CHEBI:30413"/>
    </cofactor>
</comment>
<evidence type="ECO:0000256" key="1">
    <source>
        <dbReference type="ARBA" id="ARBA00001971"/>
    </source>
</evidence>
<name>A0A1Y2M1B4_EPING</name>
<organism evidence="10 11">
    <name type="scientific">Epicoccum nigrum</name>
    <name type="common">Soil fungus</name>
    <name type="synonym">Epicoccum purpurascens</name>
    <dbReference type="NCBI Taxonomy" id="105696"/>
    <lineage>
        <taxon>Eukaryota</taxon>
        <taxon>Fungi</taxon>
        <taxon>Dikarya</taxon>
        <taxon>Ascomycota</taxon>
        <taxon>Pezizomycotina</taxon>
        <taxon>Dothideomycetes</taxon>
        <taxon>Pleosporomycetidae</taxon>
        <taxon>Pleosporales</taxon>
        <taxon>Pleosporineae</taxon>
        <taxon>Didymellaceae</taxon>
        <taxon>Epicoccum</taxon>
    </lineage>
</organism>
<keyword evidence="11" id="KW-1185">Reference proteome</keyword>
<protein>
    <submittedName>
        <fullName evidence="10">Uncharacterized protein</fullName>
    </submittedName>
</protein>
<dbReference type="GO" id="GO:0004497">
    <property type="term" value="F:monooxygenase activity"/>
    <property type="evidence" value="ECO:0007669"/>
    <property type="project" value="UniProtKB-KW"/>
</dbReference>
<keyword evidence="4 8" id="KW-0479">Metal-binding</keyword>
<dbReference type="GO" id="GO:0020037">
    <property type="term" value="F:heme binding"/>
    <property type="evidence" value="ECO:0007669"/>
    <property type="project" value="InterPro"/>
</dbReference>
<dbReference type="EMBL" id="KZ107843">
    <property type="protein sequence ID" value="OSS49811.1"/>
    <property type="molecule type" value="Genomic_DNA"/>
</dbReference>
<evidence type="ECO:0000256" key="9">
    <source>
        <dbReference type="RuleBase" id="RU000461"/>
    </source>
</evidence>
<proteinExistence type="inferred from homology"/>
<evidence type="ECO:0000256" key="4">
    <source>
        <dbReference type="ARBA" id="ARBA00022723"/>
    </source>
</evidence>
<dbReference type="CDD" id="cd11065">
    <property type="entry name" value="CYP64-like"/>
    <property type="match status" value="1"/>
</dbReference>
<gene>
    <name evidence="10" type="ORF">B5807_06252</name>
</gene>
<dbReference type="InterPro" id="IPR036396">
    <property type="entry name" value="Cyt_P450_sf"/>
</dbReference>
<dbReference type="PANTHER" id="PTHR46300">
    <property type="entry name" value="P450, PUTATIVE (EUROFUNG)-RELATED-RELATED"/>
    <property type="match status" value="1"/>
</dbReference>
<dbReference type="SUPFAM" id="SSF48264">
    <property type="entry name" value="Cytochrome P450"/>
    <property type="match status" value="1"/>
</dbReference>
<reference evidence="10 11" key="1">
    <citation type="journal article" date="2017" name="Genome Announc.">
        <title>Genome sequence of the saprophytic ascomycete Epicoccum nigrum ICMP 19927 strain isolated from New Zealand.</title>
        <authorList>
            <person name="Fokin M."/>
            <person name="Fleetwood D."/>
            <person name="Weir B.S."/>
            <person name="Villas-Boas S.G."/>
        </authorList>
    </citation>
    <scope>NUCLEOTIDE SEQUENCE [LARGE SCALE GENOMIC DNA]</scope>
    <source>
        <strain evidence="10 11">ICMP 19927</strain>
    </source>
</reference>
<dbReference type="PANTHER" id="PTHR46300:SF7">
    <property type="entry name" value="P450, PUTATIVE (EUROFUNG)-RELATED"/>
    <property type="match status" value="1"/>
</dbReference>
<dbReference type="Proteomes" id="UP000193240">
    <property type="component" value="Unassembled WGS sequence"/>
</dbReference>
<dbReference type="AlphaFoldDB" id="A0A1Y2M1B4"/>